<gene>
    <name evidence="4" type="primary">infC</name>
    <name evidence="8" type="ORF">C5B42_03355</name>
</gene>
<feature type="domain" description="Translation initiation factor 3 C-terminal" evidence="6">
    <location>
        <begin position="85"/>
        <end position="169"/>
    </location>
</feature>
<evidence type="ECO:0000256" key="5">
    <source>
        <dbReference type="NCBIfam" id="TIGR00168"/>
    </source>
</evidence>
<dbReference type="SUPFAM" id="SSF55200">
    <property type="entry name" value="Translation initiation factor IF3, C-terminal domain"/>
    <property type="match status" value="1"/>
</dbReference>
<dbReference type="InterPro" id="IPR036787">
    <property type="entry name" value="T_IF-3_N_sf"/>
</dbReference>
<dbReference type="EMBL" id="PSRQ01000038">
    <property type="protein sequence ID" value="PWU23335.1"/>
    <property type="molecule type" value="Genomic_DNA"/>
</dbReference>
<reference evidence="8 9" key="1">
    <citation type="submission" date="2018-02" db="EMBL/GenBank/DDBJ databases">
        <title>Genomic Reconstructions from Amazon Rainforest and Pasture Soil Reveal Novel Insights into the Physiology of Candidate Phyla in Tropical Sites.</title>
        <authorList>
            <person name="Kroeger M.E."/>
            <person name="Delmont T."/>
            <person name="Eren A.M."/>
            <person name="Guo J."/>
            <person name="Meyer K.M."/>
            <person name="Khan K."/>
            <person name="Rodrigues J.L.M."/>
            <person name="Bohannan B.J.M."/>
            <person name="Tringe S."/>
            <person name="Borges C.D."/>
            <person name="Tiedje J."/>
            <person name="Tsai S.M."/>
            <person name="Nusslein K."/>
        </authorList>
    </citation>
    <scope>NUCLEOTIDE SEQUENCE [LARGE SCALE GENOMIC DNA]</scope>
    <source>
        <strain evidence="8">Amazon FNV 2010 28 9</strain>
    </source>
</reference>
<evidence type="ECO:0000313" key="9">
    <source>
        <dbReference type="Proteomes" id="UP000246104"/>
    </source>
</evidence>
<dbReference type="AlphaFoldDB" id="A0A317JNN6"/>
<dbReference type="GO" id="GO:0032790">
    <property type="term" value="P:ribosome disassembly"/>
    <property type="evidence" value="ECO:0007669"/>
    <property type="project" value="TreeGrafter"/>
</dbReference>
<organism evidence="8 9">
    <name type="scientific">Candidatus Cerribacteria bacterium 'Amazon FNV 2010 28 9'</name>
    <dbReference type="NCBI Taxonomy" id="2081795"/>
    <lineage>
        <taxon>Bacteria</taxon>
        <taxon>Candidatus Cerribacteria</taxon>
    </lineage>
</organism>
<dbReference type="InterPro" id="IPR019815">
    <property type="entry name" value="Translation_initiation_fac_3_C"/>
</dbReference>
<keyword evidence="4" id="KW-0963">Cytoplasm</keyword>
<comment type="subunit">
    <text evidence="4">Monomer.</text>
</comment>
<dbReference type="PANTHER" id="PTHR10938">
    <property type="entry name" value="TRANSLATION INITIATION FACTOR IF-3"/>
    <property type="match status" value="1"/>
</dbReference>
<dbReference type="GO" id="GO:0043022">
    <property type="term" value="F:ribosome binding"/>
    <property type="evidence" value="ECO:0007669"/>
    <property type="project" value="TreeGrafter"/>
</dbReference>
<proteinExistence type="inferred from homology"/>
<dbReference type="InterPro" id="IPR019814">
    <property type="entry name" value="Translation_initiation_fac_3_N"/>
</dbReference>
<name>A0A317JNN6_9BACT</name>
<dbReference type="Pfam" id="PF00707">
    <property type="entry name" value="IF3_C"/>
    <property type="match status" value="1"/>
</dbReference>
<dbReference type="Proteomes" id="UP000246104">
    <property type="component" value="Unassembled WGS sequence"/>
</dbReference>
<evidence type="ECO:0000256" key="1">
    <source>
        <dbReference type="ARBA" id="ARBA00005439"/>
    </source>
</evidence>
<comment type="similarity">
    <text evidence="1 4">Belongs to the IF-3 family.</text>
</comment>
<keyword evidence="2 4" id="KW-0396">Initiation factor</keyword>
<dbReference type="InterPro" id="IPR001288">
    <property type="entry name" value="Translation_initiation_fac_3"/>
</dbReference>
<dbReference type="Pfam" id="PF05198">
    <property type="entry name" value="IF3_N"/>
    <property type="match status" value="1"/>
</dbReference>
<dbReference type="InterPro" id="IPR036788">
    <property type="entry name" value="T_IF-3_C_sf"/>
</dbReference>
<dbReference type="GO" id="GO:0005829">
    <property type="term" value="C:cytosol"/>
    <property type="evidence" value="ECO:0007669"/>
    <property type="project" value="TreeGrafter"/>
</dbReference>
<comment type="caution">
    <text evidence="8">The sequence shown here is derived from an EMBL/GenBank/DDBJ whole genome shotgun (WGS) entry which is preliminary data.</text>
</comment>
<dbReference type="Gene3D" id="3.30.110.10">
    <property type="entry name" value="Translation initiation factor 3 (IF-3), C-terminal domain"/>
    <property type="match status" value="1"/>
</dbReference>
<comment type="subcellular location">
    <subcellularLocation>
        <location evidence="4">Cytoplasm</location>
    </subcellularLocation>
</comment>
<evidence type="ECO:0000259" key="7">
    <source>
        <dbReference type="Pfam" id="PF05198"/>
    </source>
</evidence>
<evidence type="ECO:0000256" key="4">
    <source>
        <dbReference type="HAMAP-Rule" id="MF_00080"/>
    </source>
</evidence>
<evidence type="ECO:0000259" key="6">
    <source>
        <dbReference type="Pfam" id="PF00707"/>
    </source>
</evidence>
<dbReference type="SUPFAM" id="SSF54364">
    <property type="entry name" value="Translation initiation factor IF3, N-terminal domain"/>
    <property type="match status" value="1"/>
</dbReference>
<protein>
    <recommendedName>
        <fullName evidence="4 5">Translation initiation factor IF-3</fullName>
    </recommendedName>
</protein>
<evidence type="ECO:0000256" key="2">
    <source>
        <dbReference type="ARBA" id="ARBA00022540"/>
    </source>
</evidence>
<dbReference type="HAMAP" id="MF_00080">
    <property type="entry name" value="IF_3"/>
    <property type="match status" value="1"/>
</dbReference>
<comment type="function">
    <text evidence="4">IF-3 binds to the 30S ribosomal subunit and shifts the equilibrium between 70S ribosomes and their 50S and 30S subunits in favor of the free subunits, thus enhancing the availability of 30S subunits on which protein synthesis initiation begins.</text>
</comment>
<keyword evidence="3 4" id="KW-0648">Protein biosynthesis</keyword>
<accession>A0A317JNN6</accession>
<dbReference type="Gene3D" id="3.10.20.80">
    <property type="entry name" value="Translation initiation factor 3 (IF-3), N-terminal domain"/>
    <property type="match status" value="1"/>
</dbReference>
<dbReference type="NCBIfam" id="TIGR00168">
    <property type="entry name" value="infC"/>
    <property type="match status" value="1"/>
</dbReference>
<dbReference type="PANTHER" id="PTHR10938:SF0">
    <property type="entry name" value="TRANSLATION INITIATION FACTOR IF-3, MITOCHONDRIAL"/>
    <property type="match status" value="1"/>
</dbReference>
<dbReference type="GO" id="GO:0016020">
    <property type="term" value="C:membrane"/>
    <property type="evidence" value="ECO:0007669"/>
    <property type="project" value="TreeGrafter"/>
</dbReference>
<dbReference type="GO" id="GO:0003743">
    <property type="term" value="F:translation initiation factor activity"/>
    <property type="evidence" value="ECO:0007669"/>
    <property type="project" value="UniProtKB-UniRule"/>
</dbReference>
<feature type="domain" description="Translation initiation factor 3 N-terminal" evidence="7">
    <location>
        <begin position="9"/>
        <end position="77"/>
    </location>
</feature>
<evidence type="ECO:0000256" key="3">
    <source>
        <dbReference type="ARBA" id="ARBA00022917"/>
    </source>
</evidence>
<evidence type="ECO:0000313" key="8">
    <source>
        <dbReference type="EMBL" id="PWU23335.1"/>
    </source>
</evidence>
<sequence length="186" mass="20979">MSKKVFYKVNHFIQAPQLRVLDDLGHQVGVMSKADALAKAQEMGIDLVEVAPLANPPVAKLIDFAKFKYQLQQKKQEEKKKNKTVEIKEIRFTPFIGPGDFDVRIKKATEYLKDGNKVKLVVKFTGREITRKNFGDAVLEKAVKALEGLAKVEMTPRLVGKNMFMQLAPSGKKKIESTDTQSNEEE</sequence>